<evidence type="ECO:0000256" key="8">
    <source>
        <dbReference type="PIRNR" id="PIRNR000194"/>
    </source>
</evidence>
<keyword evidence="6 8" id="KW-0560">Oxidoreductase</keyword>
<comment type="similarity">
    <text evidence="2 8 9">Belongs to the dihydrofolate reductase family.</text>
</comment>
<dbReference type="Pfam" id="PF00186">
    <property type="entry name" value="DHFR_1"/>
    <property type="match status" value="1"/>
</dbReference>
<dbReference type="UniPathway" id="UPA00077">
    <property type="reaction ID" value="UER00158"/>
</dbReference>
<dbReference type="SUPFAM" id="SSF53597">
    <property type="entry name" value="Dihydrofolate reductase-like"/>
    <property type="match status" value="1"/>
</dbReference>
<gene>
    <name evidence="11" type="ORF">A3D47_01825</name>
</gene>
<evidence type="ECO:0000256" key="9">
    <source>
        <dbReference type="RuleBase" id="RU004474"/>
    </source>
</evidence>
<evidence type="ECO:0000313" key="12">
    <source>
        <dbReference type="Proteomes" id="UP000178651"/>
    </source>
</evidence>
<comment type="caution">
    <text evidence="11">The sequence shown here is derived from an EMBL/GenBank/DDBJ whole genome shotgun (WGS) entry which is preliminary data.</text>
</comment>
<dbReference type="EMBL" id="MHIU01000003">
    <property type="protein sequence ID" value="OGY58166.1"/>
    <property type="molecule type" value="Genomic_DNA"/>
</dbReference>
<keyword evidence="4 8" id="KW-0554">One-carbon metabolism</keyword>
<comment type="catalytic activity">
    <reaction evidence="8">
        <text>(6S)-5,6,7,8-tetrahydrofolate + NADP(+) = 7,8-dihydrofolate + NADPH + H(+)</text>
        <dbReference type="Rhea" id="RHEA:15009"/>
        <dbReference type="ChEBI" id="CHEBI:15378"/>
        <dbReference type="ChEBI" id="CHEBI:57451"/>
        <dbReference type="ChEBI" id="CHEBI:57453"/>
        <dbReference type="ChEBI" id="CHEBI:57783"/>
        <dbReference type="ChEBI" id="CHEBI:58349"/>
        <dbReference type="EC" id="1.5.1.3"/>
    </reaction>
</comment>
<evidence type="ECO:0000256" key="3">
    <source>
        <dbReference type="ARBA" id="ARBA00012856"/>
    </source>
</evidence>
<proteinExistence type="inferred from homology"/>
<dbReference type="EC" id="1.5.1.3" evidence="3 8"/>
<comment type="pathway">
    <text evidence="1 8">Cofactor biosynthesis; tetrahydrofolate biosynthesis; 5,6,7,8-tetrahydrofolate from 7,8-dihydrofolate: step 1/1.</text>
</comment>
<dbReference type="CDD" id="cd00209">
    <property type="entry name" value="DHFR"/>
    <property type="match status" value="1"/>
</dbReference>
<dbReference type="GO" id="GO:0046452">
    <property type="term" value="P:dihydrofolate metabolic process"/>
    <property type="evidence" value="ECO:0007669"/>
    <property type="project" value="TreeGrafter"/>
</dbReference>
<dbReference type="InterPro" id="IPR012259">
    <property type="entry name" value="DHFR"/>
</dbReference>
<sequence length="161" mass="18518">MIISIITALDNNNLIGKKNGLPWYLPADLKHFKEKTLGKPVVMGKTTYESIGKLLPERTNIILSRDANFKVSGARVVKSVEEALEVAKGFPEVMIIGGASIYKQFLPLAQKLYLTRVYNDFEGDIYFPEFNLDEWQETERLDYKAHDKNLYDYSFLTFSRK</sequence>
<dbReference type="FunFam" id="3.40.430.10:FF:000001">
    <property type="entry name" value="Dihydrofolate reductase"/>
    <property type="match status" value="1"/>
</dbReference>
<evidence type="ECO:0000256" key="2">
    <source>
        <dbReference type="ARBA" id="ARBA00009539"/>
    </source>
</evidence>
<dbReference type="InterPro" id="IPR001796">
    <property type="entry name" value="DHFR_dom"/>
</dbReference>
<dbReference type="PROSITE" id="PS51330">
    <property type="entry name" value="DHFR_2"/>
    <property type="match status" value="1"/>
</dbReference>
<dbReference type="PRINTS" id="PR00070">
    <property type="entry name" value="DHFR"/>
</dbReference>
<reference evidence="11 12" key="1">
    <citation type="journal article" date="2016" name="Nat. Commun.">
        <title>Thousands of microbial genomes shed light on interconnected biogeochemical processes in an aquifer system.</title>
        <authorList>
            <person name="Anantharaman K."/>
            <person name="Brown C.T."/>
            <person name="Hug L.A."/>
            <person name="Sharon I."/>
            <person name="Castelle C.J."/>
            <person name="Probst A.J."/>
            <person name="Thomas B.C."/>
            <person name="Singh A."/>
            <person name="Wilkins M.J."/>
            <person name="Karaoz U."/>
            <person name="Brodie E.L."/>
            <person name="Williams K.H."/>
            <person name="Hubbard S.S."/>
            <person name="Banfield J.F."/>
        </authorList>
    </citation>
    <scope>NUCLEOTIDE SEQUENCE [LARGE SCALE GENOMIC DNA]</scope>
</reference>
<dbReference type="AlphaFoldDB" id="A0A1G1Z2D1"/>
<dbReference type="InterPro" id="IPR024072">
    <property type="entry name" value="DHFR-like_dom_sf"/>
</dbReference>
<comment type="function">
    <text evidence="7 8">Key enzyme in folate metabolism. Catalyzes an essential reaction for de novo glycine and purine synthesis, and for DNA precursor synthesis.</text>
</comment>
<protein>
    <recommendedName>
        <fullName evidence="3 8">Dihydrofolate reductase</fullName>
        <ecNumber evidence="3 8">1.5.1.3</ecNumber>
    </recommendedName>
</protein>
<dbReference type="PANTHER" id="PTHR48069:SF3">
    <property type="entry name" value="DIHYDROFOLATE REDUCTASE"/>
    <property type="match status" value="1"/>
</dbReference>
<name>A0A1G1Z2D1_9BACT</name>
<dbReference type="PROSITE" id="PS00075">
    <property type="entry name" value="DHFR_1"/>
    <property type="match status" value="1"/>
</dbReference>
<evidence type="ECO:0000256" key="4">
    <source>
        <dbReference type="ARBA" id="ARBA00022563"/>
    </source>
</evidence>
<evidence type="ECO:0000256" key="6">
    <source>
        <dbReference type="ARBA" id="ARBA00023002"/>
    </source>
</evidence>
<dbReference type="Gene3D" id="3.40.430.10">
    <property type="entry name" value="Dihydrofolate Reductase, subunit A"/>
    <property type="match status" value="1"/>
</dbReference>
<dbReference type="GO" id="GO:0046654">
    <property type="term" value="P:tetrahydrofolate biosynthetic process"/>
    <property type="evidence" value="ECO:0007669"/>
    <property type="project" value="UniProtKB-UniPathway"/>
</dbReference>
<feature type="domain" description="DHFR" evidence="10">
    <location>
        <begin position="2"/>
        <end position="160"/>
    </location>
</feature>
<accession>A0A1G1Z2D1</accession>
<evidence type="ECO:0000256" key="7">
    <source>
        <dbReference type="ARBA" id="ARBA00025067"/>
    </source>
</evidence>
<keyword evidence="5 8" id="KW-0521">NADP</keyword>
<dbReference type="GO" id="GO:0006730">
    <property type="term" value="P:one-carbon metabolic process"/>
    <property type="evidence" value="ECO:0007669"/>
    <property type="project" value="UniProtKB-KW"/>
</dbReference>
<dbReference type="InterPro" id="IPR017925">
    <property type="entry name" value="DHFR_CS"/>
</dbReference>
<evidence type="ECO:0000256" key="1">
    <source>
        <dbReference type="ARBA" id="ARBA00004903"/>
    </source>
</evidence>
<dbReference type="GO" id="GO:0005829">
    <property type="term" value="C:cytosol"/>
    <property type="evidence" value="ECO:0007669"/>
    <property type="project" value="TreeGrafter"/>
</dbReference>
<dbReference type="GO" id="GO:0004146">
    <property type="term" value="F:dihydrofolate reductase activity"/>
    <property type="evidence" value="ECO:0007669"/>
    <property type="project" value="UniProtKB-EC"/>
</dbReference>
<dbReference type="Proteomes" id="UP000178651">
    <property type="component" value="Unassembled WGS sequence"/>
</dbReference>
<evidence type="ECO:0000256" key="5">
    <source>
        <dbReference type="ARBA" id="ARBA00022857"/>
    </source>
</evidence>
<dbReference type="PIRSF" id="PIRSF000194">
    <property type="entry name" value="DHFR"/>
    <property type="match status" value="1"/>
</dbReference>
<dbReference type="PANTHER" id="PTHR48069">
    <property type="entry name" value="DIHYDROFOLATE REDUCTASE"/>
    <property type="match status" value="1"/>
</dbReference>
<dbReference type="GO" id="GO:0070401">
    <property type="term" value="F:NADP+ binding"/>
    <property type="evidence" value="ECO:0007669"/>
    <property type="project" value="UniProtKB-ARBA"/>
</dbReference>
<evidence type="ECO:0000313" key="11">
    <source>
        <dbReference type="EMBL" id="OGY58166.1"/>
    </source>
</evidence>
<evidence type="ECO:0000259" key="10">
    <source>
        <dbReference type="PROSITE" id="PS51330"/>
    </source>
</evidence>
<dbReference type="GO" id="GO:0046655">
    <property type="term" value="P:folic acid metabolic process"/>
    <property type="evidence" value="ECO:0007669"/>
    <property type="project" value="TreeGrafter"/>
</dbReference>
<organism evidence="11 12">
    <name type="scientific">Candidatus Colwellbacteria bacterium RIFCSPHIGHO2_02_FULL_43_15</name>
    <dbReference type="NCBI Taxonomy" id="1797686"/>
    <lineage>
        <taxon>Bacteria</taxon>
        <taxon>Candidatus Colwelliibacteriota</taxon>
    </lineage>
</organism>